<evidence type="ECO:0000256" key="7">
    <source>
        <dbReference type="ARBA" id="ARBA00035133"/>
    </source>
</evidence>
<evidence type="ECO:0000313" key="10">
    <source>
        <dbReference type="EMBL" id="KAK4873281.1"/>
    </source>
</evidence>
<protein>
    <recommendedName>
        <fullName evidence="7">Small ribosomal subunit protein mS31</fullName>
    </recommendedName>
    <alternativeName>
        <fullName evidence="8">28S ribosomal protein S31, mitochondrial</fullName>
    </alternativeName>
</protein>
<dbReference type="GO" id="GO:0005763">
    <property type="term" value="C:mitochondrial small ribosomal subunit"/>
    <property type="evidence" value="ECO:0007669"/>
    <property type="project" value="InterPro"/>
</dbReference>
<feature type="region of interest" description="Disordered" evidence="9">
    <location>
        <begin position="76"/>
        <end position="105"/>
    </location>
</feature>
<evidence type="ECO:0000256" key="8">
    <source>
        <dbReference type="ARBA" id="ARBA00035363"/>
    </source>
</evidence>
<feature type="compositionally biased region" description="Basic and acidic residues" evidence="9">
    <location>
        <begin position="94"/>
        <end position="105"/>
    </location>
</feature>
<dbReference type="Proteomes" id="UP001353858">
    <property type="component" value="Unassembled WGS sequence"/>
</dbReference>
<evidence type="ECO:0000313" key="11">
    <source>
        <dbReference type="Proteomes" id="UP001353858"/>
    </source>
</evidence>
<gene>
    <name evidence="10" type="ORF">RN001_015310</name>
</gene>
<comment type="similarity">
    <text evidence="2">Belongs to the mitochondrion-specific ribosomal protein mS31 family.</text>
</comment>
<evidence type="ECO:0000256" key="2">
    <source>
        <dbReference type="ARBA" id="ARBA00011057"/>
    </source>
</evidence>
<evidence type="ECO:0000256" key="1">
    <source>
        <dbReference type="ARBA" id="ARBA00004173"/>
    </source>
</evidence>
<dbReference type="AlphaFoldDB" id="A0AAN7P0W1"/>
<dbReference type="GO" id="GO:0003735">
    <property type="term" value="F:structural constituent of ribosome"/>
    <property type="evidence" value="ECO:0007669"/>
    <property type="project" value="InterPro"/>
</dbReference>
<evidence type="ECO:0000256" key="9">
    <source>
        <dbReference type="SAM" id="MobiDB-lite"/>
    </source>
</evidence>
<comment type="caution">
    <text evidence="10">The sequence shown here is derived from an EMBL/GenBank/DDBJ whole genome shotgun (WGS) entry which is preliminary data.</text>
</comment>
<dbReference type="EMBL" id="JARPUR010000007">
    <property type="protein sequence ID" value="KAK4873281.1"/>
    <property type="molecule type" value="Genomic_DNA"/>
</dbReference>
<keyword evidence="4" id="KW-0689">Ribosomal protein</keyword>
<evidence type="ECO:0000256" key="3">
    <source>
        <dbReference type="ARBA" id="ARBA00022946"/>
    </source>
</evidence>
<feature type="region of interest" description="Disordered" evidence="9">
    <location>
        <begin position="23"/>
        <end position="58"/>
    </location>
</feature>
<sequence>MLNINLLRALRLKPTKLIKAAPLCTKKGKTSSESSSSSSSDDERALNKTNLKKRSEEAREKLNLLLTKMVQEDSSKEKSSLKFAKAKDHRKRDVRKEAGTESVKSEPIDKGVVKAVQDVAESLGGDVKQTESELLQKLLNPVKEEASSTLSLNDLFKGMQIDREVKKVDTSRAEQVRQALQNVQPKAAQSHRVTKKRKPHQLESVPIDEQVNLHIEQRLEIFNPEEVCTWPDSSMNSTWHALHQRELQLSVTHPPSNYFQQMILWTNQGKIWKFPIDNEQDLDEEKKVYFTEHIFLDKHLEGWCPSKGPLRHFMELVCVGLSKNPYLTVQMKKEHIEWFRDYFKEKKQLLSEVGAFPAGFDIDQGVQKVVESNEKSN</sequence>
<evidence type="ECO:0000256" key="6">
    <source>
        <dbReference type="ARBA" id="ARBA00023274"/>
    </source>
</evidence>
<evidence type="ECO:0000256" key="5">
    <source>
        <dbReference type="ARBA" id="ARBA00023128"/>
    </source>
</evidence>
<accession>A0AAN7P0W1</accession>
<evidence type="ECO:0000256" key="4">
    <source>
        <dbReference type="ARBA" id="ARBA00022980"/>
    </source>
</evidence>
<keyword evidence="3" id="KW-0809">Transit peptide</keyword>
<name>A0AAN7P0W1_9COLE</name>
<proteinExistence type="inferred from homology"/>
<dbReference type="InterPro" id="IPR026299">
    <property type="entry name" value="MRP-S31"/>
</dbReference>
<keyword evidence="5" id="KW-0496">Mitochondrion</keyword>
<dbReference type="PANTHER" id="PTHR13231">
    <property type="entry name" value="MITOCHONDRIAL RIBOSOMAL PROTEIN S31"/>
    <property type="match status" value="1"/>
</dbReference>
<dbReference type="Pfam" id="PF15433">
    <property type="entry name" value="MRP-S31"/>
    <property type="match status" value="1"/>
</dbReference>
<comment type="subcellular location">
    <subcellularLocation>
        <location evidence="1">Mitochondrion</location>
    </subcellularLocation>
</comment>
<reference evidence="11" key="1">
    <citation type="submission" date="2023-01" db="EMBL/GenBank/DDBJ databases">
        <title>Key to firefly adult light organ development and bioluminescence: homeobox transcription factors regulate luciferase expression and transportation to peroxisome.</title>
        <authorList>
            <person name="Fu X."/>
        </authorList>
    </citation>
    <scope>NUCLEOTIDE SEQUENCE [LARGE SCALE GENOMIC DNA]</scope>
</reference>
<organism evidence="10 11">
    <name type="scientific">Aquatica leii</name>
    <dbReference type="NCBI Taxonomy" id="1421715"/>
    <lineage>
        <taxon>Eukaryota</taxon>
        <taxon>Metazoa</taxon>
        <taxon>Ecdysozoa</taxon>
        <taxon>Arthropoda</taxon>
        <taxon>Hexapoda</taxon>
        <taxon>Insecta</taxon>
        <taxon>Pterygota</taxon>
        <taxon>Neoptera</taxon>
        <taxon>Endopterygota</taxon>
        <taxon>Coleoptera</taxon>
        <taxon>Polyphaga</taxon>
        <taxon>Elateriformia</taxon>
        <taxon>Elateroidea</taxon>
        <taxon>Lampyridae</taxon>
        <taxon>Luciolinae</taxon>
        <taxon>Aquatica</taxon>
    </lineage>
</organism>
<dbReference type="PANTHER" id="PTHR13231:SF3">
    <property type="entry name" value="SMALL RIBOSOMAL SUBUNIT PROTEIN MS31"/>
    <property type="match status" value="1"/>
</dbReference>
<keyword evidence="11" id="KW-1185">Reference proteome</keyword>
<keyword evidence="6" id="KW-0687">Ribonucleoprotein</keyword>